<organism evidence="1 2">
    <name type="scientific">Actinotalea fermentans</name>
    <dbReference type="NCBI Taxonomy" id="43671"/>
    <lineage>
        <taxon>Bacteria</taxon>
        <taxon>Bacillati</taxon>
        <taxon>Actinomycetota</taxon>
        <taxon>Actinomycetes</taxon>
        <taxon>Micrococcales</taxon>
        <taxon>Cellulomonadaceae</taxon>
        <taxon>Actinotalea</taxon>
    </lineage>
</organism>
<dbReference type="SUPFAM" id="SSF55961">
    <property type="entry name" value="Bet v1-like"/>
    <property type="match status" value="1"/>
</dbReference>
<dbReference type="AlphaFoldDB" id="A0A511Z2H9"/>
<evidence type="ECO:0000313" key="2">
    <source>
        <dbReference type="Proteomes" id="UP000321484"/>
    </source>
</evidence>
<reference evidence="1 2" key="1">
    <citation type="submission" date="2019-07" db="EMBL/GenBank/DDBJ databases">
        <title>Whole genome shotgun sequence of Actinotalea fermentans NBRC 105374.</title>
        <authorList>
            <person name="Hosoyama A."/>
            <person name="Uohara A."/>
            <person name="Ohji S."/>
            <person name="Ichikawa N."/>
        </authorList>
    </citation>
    <scope>NUCLEOTIDE SEQUENCE [LARGE SCALE GENOMIC DNA]</scope>
    <source>
        <strain evidence="1 2">NBRC 105374</strain>
    </source>
</reference>
<gene>
    <name evidence="1" type="ORF">AFE02nite_33870</name>
</gene>
<dbReference type="InterPro" id="IPR019639">
    <property type="entry name" value="DUF2505"/>
</dbReference>
<protein>
    <recommendedName>
        <fullName evidence="3">DUF2505 domain-containing protein</fullName>
    </recommendedName>
</protein>
<evidence type="ECO:0000313" key="1">
    <source>
        <dbReference type="EMBL" id="GEN81653.1"/>
    </source>
</evidence>
<dbReference type="Proteomes" id="UP000321484">
    <property type="component" value="Unassembled WGS sequence"/>
</dbReference>
<sequence length="166" mass="17627">MHLHATLHYDAGVARVGRMLADTGFVEEKLLASGALSHHANVVGDPDRGFTVTTRREMPTDSIPPQFRTFVGSTLEVRHVEAWEPLVDGERKGSVVLEIVGAPVRFTGRLQLAPDGEGTVVEVDGELKATLPLFASALEEAASGAVRGALDAEQGAGAAWLARHPD</sequence>
<name>A0A511Z2H9_9CELL</name>
<comment type="caution">
    <text evidence="1">The sequence shown here is derived from an EMBL/GenBank/DDBJ whole genome shotgun (WGS) entry which is preliminary data.</text>
</comment>
<dbReference type="RefSeq" id="WP_261765691.1">
    <property type="nucleotide sequence ID" value="NZ_BJYK01000015.1"/>
</dbReference>
<accession>A0A511Z2H9</accession>
<dbReference type="EMBL" id="BJYK01000015">
    <property type="protein sequence ID" value="GEN81653.1"/>
    <property type="molecule type" value="Genomic_DNA"/>
</dbReference>
<keyword evidence="2" id="KW-1185">Reference proteome</keyword>
<dbReference type="Pfam" id="PF10698">
    <property type="entry name" value="DUF2505"/>
    <property type="match status" value="1"/>
</dbReference>
<evidence type="ECO:0008006" key="3">
    <source>
        <dbReference type="Google" id="ProtNLM"/>
    </source>
</evidence>
<proteinExistence type="predicted"/>